<gene>
    <name evidence="9" type="ORF">DFH08DRAFT_888220</name>
</gene>
<evidence type="ECO:0000256" key="7">
    <source>
        <dbReference type="SAM" id="MobiDB-lite"/>
    </source>
</evidence>
<dbReference type="GO" id="GO:0015093">
    <property type="term" value="F:ferrous iron transmembrane transporter activity"/>
    <property type="evidence" value="ECO:0007669"/>
    <property type="project" value="TreeGrafter"/>
</dbReference>
<keyword evidence="3" id="KW-0813">Transport</keyword>
<comment type="similarity">
    <text evidence="2">Belongs to the oxidase-dependent Fe transporter (OFeT) (TC 9.A.10.1) family.</text>
</comment>
<reference evidence="9" key="1">
    <citation type="submission" date="2023-03" db="EMBL/GenBank/DDBJ databases">
        <title>Massive genome expansion in bonnet fungi (Mycena s.s.) driven by repeated elements and novel gene families across ecological guilds.</title>
        <authorList>
            <consortium name="Lawrence Berkeley National Laboratory"/>
            <person name="Harder C.B."/>
            <person name="Miyauchi S."/>
            <person name="Viragh M."/>
            <person name="Kuo A."/>
            <person name="Thoen E."/>
            <person name="Andreopoulos B."/>
            <person name="Lu D."/>
            <person name="Skrede I."/>
            <person name="Drula E."/>
            <person name="Henrissat B."/>
            <person name="Morin E."/>
            <person name="Kohler A."/>
            <person name="Barry K."/>
            <person name="LaButti K."/>
            <person name="Morin E."/>
            <person name="Salamov A."/>
            <person name="Lipzen A."/>
            <person name="Mereny Z."/>
            <person name="Hegedus B."/>
            <person name="Baldrian P."/>
            <person name="Stursova M."/>
            <person name="Weitz H."/>
            <person name="Taylor A."/>
            <person name="Grigoriev I.V."/>
            <person name="Nagy L.G."/>
            <person name="Martin F."/>
            <person name="Kauserud H."/>
        </authorList>
    </citation>
    <scope>NUCLEOTIDE SEQUENCE</scope>
    <source>
        <strain evidence="9">CBHHK002</strain>
    </source>
</reference>
<dbReference type="PANTHER" id="PTHR31632">
    <property type="entry name" value="IRON TRANSPORTER FTH1"/>
    <property type="match status" value="1"/>
</dbReference>
<comment type="caution">
    <text evidence="9">The sequence shown here is derived from an EMBL/GenBank/DDBJ whole genome shotgun (WGS) entry which is preliminary data.</text>
</comment>
<dbReference type="PANTHER" id="PTHR31632:SF2">
    <property type="entry name" value="PLASMA MEMBRANE IRON PERMEASE"/>
    <property type="match status" value="1"/>
</dbReference>
<keyword evidence="3" id="KW-0408">Iron</keyword>
<keyword evidence="3" id="KW-0406">Ion transport</keyword>
<accession>A0AAD7EG97</accession>
<name>A0AAD7EG97_9AGAR</name>
<dbReference type="Proteomes" id="UP001218218">
    <property type="component" value="Unassembled WGS sequence"/>
</dbReference>
<evidence type="ECO:0000256" key="5">
    <source>
        <dbReference type="ARBA" id="ARBA00022989"/>
    </source>
</evidence>
<protein>
    <submittedName>
        <fullName evidence="9">Iron permease FTR1</fullName>
    </submittedName>
</protein>
<evidence type="ECO:0000313" key="10">
    <source>
        <dbReference type="Proteomes" id="UP001218218"/>
    </source>
</evidence>
<feature type="transmembrane region" description="Helical" evidence="8">
    <location>
        <begin position="120"/>
        <end position="141"/>
    </location>
</feature>
<keyword evidence="4 8" id="KW-0812">Transmembrane</keyword>
<organism evidence="9 10">
    <name type="scientific">Mycena albidolilacea</name>
    <dbReference type="NCBI Taxonomy" id="1033008"/>
    <lineage>
        <taxon>Eukaryota</taxon>
        <taxon>Fungi</taxon>
        <taxon>Dikarya</taxon>
        <taxon>Basidiomycota</taxon>
        <taxon>Agaricomycotina</taxon>
        <taxon>Agaricomycetes</taxon>
        <taxon>Agaricomycetidae</taxon>
        <taxon>Agaricales</taxon>
        <taxon>Marasmiineae</taxon>
        <taxon>Mycenaceae</taxon>
        <taxon>Mycena</taxon>
    </lineage>
</organism>
<proteinExistence type="inferred from homology"/>
<evidence type="ECO:0000256" key="6">
    <source>
        <dbReference type="ARBA" id="ARBA00023136"/>
    </source>
</evidence>
<keyword evidence="6 8" id="KW-0472">Membrane</keyword>
<sequence length="380" mass="41641">MGKNLFSIPIFFIVFRETLEAAIIVSVLLGLAEQIVYEDPARFGQRHPIAGSNGSHDSKDEVASDPEDDPAHRRQLIRKLRIQIFAGAGLGLFLALAIGAAFIAVWFTQASDLWAKSEELWEGIFELIASIMIFVMGVTMLKMDRAKAKWRVKLEKAFSGAHSDGETRAGRWILFILPLITVLREGMEAVVFVGGVSLGQPATSIPIATIVGLICGLIVGFIIYSFASRTTLTVFLVIMTNLLLLIGAGLFSRAVWAFEENAFNHLLGGDVDDSGGDGPGSFRVQNSVWHLDCCNPEDPFDGQGWSVFNAIFGWTNSATLGSVLSYVFYWIAVIVTLIVMKYREGRTKLAGYESAAGTRRRTAREAKAQTATEQPVEEVK</sequence>
<evidence type="ECO:0000256" key="4">
    <source>
        <dbReference type="ARBA" id="ARBA00022692"/>
    </source>
</evidence>
<feature type="transmembrane region" description="Helical" evidence="8">
    <location>
        <begin position="234"/>
        <end position="256"/>
    </location>
</feature>
<feature type="transmembrane region" description="Helical" evidence="8">
    <location>
        <begin position="323"/>
        <end position="340"/>
    </location>
</feature>
<keyword evidence="10" id="KW-1185">Reference proteome</keyword>
<feature type="transmembrane region" description="Helical" evidence="8">
    <location>
        <begin position="205"/>
        <end position="227"/>
    </location>
</feature>
<dbReference type="AlphaFoldDB" id="A0AAD7EG97"/>
<feature type="transmembrane region" description="Helical" evidence="8">
    <location>
        <begin position="6"/>
        <end position="32"/>
    </location>
</feature>
<feature type="region of interest" description="Disordered" evidence="7">
    <location>
        <begin position="48"/>
        <end position="69"/>
    </location>
</feature>
<evidence type="ECO:0000256" key="3">
    <source>
        <dbReference type="ARBA" id="ARBA00022496"/>
    </source>
</evidence>
<evidence type="ECO:0000256" key="1">
    <source>
        <dbReference type="ARBA" id="ARBA00004141"/>
    </source>
</evidence>
<evidence type="ECO:0000313" key="9">
    <source>
        <dbReference type="EMBL" id="KAJ7322899.1"/>
    </source>
</evidence>
<evidence type="ECO:0000256" key="2">
    <source>
        <dbReference type="ARBA" id="ARBA00008333"/>
    </source>
</evidence>
<feature type="transmembrane region" description="Helical" evidence="8">
    <location>
        <begin position="84"/>
        <end position="108"/>
    </location>
</feature>
<dbReference type="Pfam" id="PF03239">
    <property type="entry name" value="FTR1"/>
    <property type="match status" value="1"/>
</dbReference>
<feature type="region of interest" description="Disordered" evidence="7">
    <location>
        <begin position="358"/>
        <end position="380"/>
    </location>
</feature>
<keyword evidence="3" id="KW-0410">Iron transport</keyword>
<dbReference type="EMBL" id="JARIHO010000048">
    <property type="protein sequence ID" value="KAJ7322899.1"/>
    <property type="molecule type" value="Genomic_DNA"/>
</dbReference>
<keyword evidence="5 8" id="KW-1133">Transmembrane helix</keyword>
<dbReference type="InterPro" id="IPR004923">
    <property type="entry name" value="FTR1/Fip1/EfeU"/>
</dbReference>
<comment type="subcellular location">
    <subcellularLocation>
        <location evidence="1">Membrane</location>
        <topology evidence="1">Multi-pass membrane protein</topology>
    </subcellularLocation>
</comment>
<feature type="transmembrane region" description="Helical" evidence="8">
    <location>
        <begin position="172"/>
        <end position="193"/>
    </location>
</feature>
<evidence type="ECO:0000256" key="8">
    <source>
        <dbReference type="SAM" id="Phobius"/>
    </source>
</evidence>
<dbReference type="GO" id="GO:0033573">
    <property type="term" value="C:high-affinity iron permease complex"/>
    <property type="evidence" value="ECO:0007669"/>
    <property type="project" value="InterPro"/>
</dbReference>